<reference evidence="2" key="1">
    <citation type="submission" date="2019-08" db="EMBL/GenBank/DDBJ databases">
        <authorList>
            <person name="Kucharzyk K."/>
            <person name="Murdoch R.W."/>
            <person name="Higgins S."/>
            <person name="Loffler F."/>
        </authorList>
    </citation>
    <scope>NUCLEOTIDE SEQUENCE</scope>
</reference>
<dbReference type="EMBL" id="VSSQ01063614">
    <property type="protein sequence ID" value="MPN16623.1"/>
    <property type="molecule type" value="Genomic_DNA"/>
</dbReference>
<feature type="transmembrane region" description="Helical" evidence="1">
    <location>
        <begin position="21"/>
        <end position="40"/>
    </location>
</feature>
<comment type="caution">
    <text evidence="2">The sequence shown here is derived from an EMBL/GenBank/DDBJ whole genome shotgun (WGS) entry which is preliminary data.</text>
</comment>
<evidence type="ECO:0008006" key="3">
    <source>
        <dbReference type="Google" id="ProtNLM"/>
    </source>
</evidence>
<evidence type="ECO:0000256" key="1">
    <source>
        <dbReference type="SAM" id="Phobius"/>
    </source>
</evidence>
<dbReference type="AlphaFoldDB" id="A0A645FXI9"/>
<keyword evidence="1" id="KW-0472">Membrane</keyword>
<feature type="transmembrane region" description="Helical" evidence="1">
    <location>
        <begin position="52"/>
        <end position="76"/>
    </location>
</feature>
<evidence type="ECO:0000313" key="2">
    <source>
        <dbReference type="EMBL" id="MPN16623.1"/>
    </source>
</evidence>
<protein>
    <recommendedName>
        <fullName evidence="3">Major facilitator superfamily (MFS) profile domain-containing protein</fullName>
    </recommendedName>
</protein>
<sequence>MSSVDKKSYGIASATVSTMRNTGMMFSMAIASLVIHSFLGDAKISIDNLPQFILSTKLVFGIFTAMCFAGVFASLARNKQ</sequence>
<accession>A0A645FXI9</accession>
<name>A0A645FXI9_9ZZZZ</name>
<proteinExistence type="predicted"/>
<gene>
    <name evidence="2" type="ORF">SDC9_163968</name>
</gene>
<keyword evidence="1" id="KW-0812">Transmembrane</keyword>
<organism evidence="2">
    <name type="scientific">bioreactor metagenome</name>
    <dbReference type="NCBI Taxonomy" id="1076179"/>
    <lineage>
        <taxon>unclassified sequences</taxon>
        <taxon>metagenomes</taxon>
        <taxon>ecological metagenomes</taxon>
    </lineage>
</organism>
<keyword evidence="1" id="KW-1133">Transmembrane helix</keyword>